<dbReference type="AlphaFoldDB" id="A0A8S3WEV5"/>
<organism evidence="2 3">
    <name type="scientific">Parnassius apollo</name>
    <name type="common">Apollo butterfly</name>
    <name type="synonym">Papilio apollo</name>
    <dbReference type="NCBI Taxonomy" id="110799"/>
    <lineage>
        <taxon>Eukaryota</taxon>
        <taxon>Metazoa</taxon>
        <taxon>Ecdysozoa</taxon>
        <taxon>Arthropoda</taxon>
        <taxon>Hexapoda</taxon>
        <taxon>Insecta</taxon>
        <taxon>Pterygota</taxon>
        <taxon>Neoptera</taxon>
        <taxon>Endopterygota</taxon>
        <taxon>Lepidoptera</taxon>
        <taxon>Glossata</taxon>
        <taxon>Ditrysia</taxon>
        <taxon>Papilionoidea</taxon>
        <taxon>Papilionidae</taxon>
        <taxon>Parnassiinae</taxon>
        <taxon>Parnassini</taxon>
        <taxon>Parnassius</taxon>
        <taxon>Parnassius</taxon>
    </lineage>
</organism>
<reference evidence="2" key="1">
    <citation type="submission" date="2021-04" db="EMBL/GenBank/DDBJ databases">
        <authorList>
            <person name="Tunstrom K."/>
        </authorList>
    </citation>
    <scope>NUCLEOTIDE SEQUENCE</scope>
</reference>
<feature type="region of interest" description="Disordered" evidence="1">
    <location>
        <begin position="169"/>
        <end position="192"/>
    </location>
</feature>
<dbReference type="EMBL" id="CAJQZP010000333">
    <property type="protein sequence ID" value="CAG4956906.1"/>
    <property type="molecule type" value="Genomic_DNA"/>
</dbReference>
<evidence type="ECO:0000256" key="1">
    <source>
        <dbReference type="SAM" id="MobiDB-lite"/>
    </source>
</evidence>
<sequence>MKQCKIDVIDEVSLLQICESNFTEEEIDRAKALLLDSSITRRVTRKGEGKNKRLLQDIIKILKETEPSSLPVFVAKNLNRLPPVTFDHVDVTSLLKDIVLLKQELLNIKNVLATQSDLENLRKDLEQQHTRDNKLEKEGSKDKNSSCVSIETQIRNDRSPVLLRTFGGERGRSAESASQSHPRSTSAFVAKRSVSREDVRMRIERPSATTSTSTVTVLGETDDTITNDINTSAPLRSQKEVNLTINKDEGFVPVSYKKKNRNRQGRAAVQPLGDSLIRAAPRSLYLYVSRLDVSTTADKLEEYIKCKGEQAISVERIEPFKVTNFASFKDKRKRPSGAKFCEQKKLRLQESEKGKNSWIFKALLAK</sequence>
<dbReference type="OrthoDB" id="7362285at2759"/>
<name>A0A8S3WEV5_PARAO</name>
<gene>
    <name evidence="2" type="ORF">PAPOLLO_LOCUS5621</name>
</gene>
<evidence type="ECO:0000313" key="3">
    <source>
        <dbReference type="Proteomes" id="UP000691718"/>
    </source>
</evidence>
<keyword evidence="3" id="KW-1185">Reference proteome</keyword>
<proteinExistence type="predicted"/>
<feature type="compositionally biased region" description="Basic and acidic residues" evidence="1">
    <location>
        <begin position="129"/>
        <end position="144"/>
    </location>
</feature>
<feature type="region of interest" description="Disordered" evidence="1">
    <location>
        <begin position="129"/>
        <end position="151"/>
    </location>
</feature>
<protein>
    <submittedName>
        <fullName evidence="2">(apollo) hypothetical protein</fullName>
    </submittedName>
</protein>
<evidence type="ECO:0000313" key="2">
    <source>
        <dbReference type="EMBL" id="CAG4956906.1"/>
    </source>
</evidence>
<accession>A0A8S3WEV5</accession>
<comment type="caution">
    <text evidence="2">The sequence shown here is derived from an EMBL/GenBank/DDBJ whole genome shotgun (WGS) entry which is preliminary data.</text>
</comment>
<dbReference type="Proteomes" id="UP000691718">
    <property type="component" value="Unassembled WGS sequence"/>
</dbReference>
<feature type="compositionally biased region" description="Polar residues" evidence="1">
    <location>
        <begin position="175"/>
        <end position="187"/>
    </location>
</feature>